<dbReference type="InterPro" id="IPR010428">
    <property type="entry name" value="Zincin_1"/>
</dbReference>
<protein>
    <submittedName>
        <fullName evidence="1">Metallopeptidase family protein</fullName>
    </submittedName>
</protein>
<dbReference type="InterPro" id="IPR038555">
    <property type="entry name" value="Zincin_1_sf"/>
</dbReference>
<organism evidence="1 2">
    <name type="scientific">Brevundimonas albigilva</name>
    <dbReference type="NCBI Taxonomy" id="1312364"/>
    <lineage>
        <taxon>Bacteria</taxon>
        <taxon>Pseudomonadati</taxon>
        <taxon>Pseudomonadota</taxon>
        <taxon>Alphaproteobacteria</taxon>
        <taxon>Caulobacterales</taxon>
        <taxon>Caulobacteraceae</taxon>
        <taxon>Brevundimonas</taxon>
    </lineage>
</organism>
<proteinExistence type="predicted"/>
<dbReference type="SUPFAM" id="SSF55486">
    <property type="entry name" value="Metalloproteases ('zincins'), catalytic domain"/>
    <property type="match status" value="1"/>
</dbReference>
<dbReference type="Gene3D" id="3.30.2010.20">
    <property type="match status" value="1"/>
</dbReference>
<dbReference type="EMBL" id="CP097649">
    <property type="protein sequence ID" value="URI14927.1"/>
    <property type="molecule type" value="Genomic_DNA"/>
</dbReference>
<dbReference type="CDD" id="cd12952">
    <property type="entry name" value="MMP_ACEL2062"/>
    <property type="match status" value="1"/>
</dbReference>
<evidence type="ECO:0000313" key="1">
    <source>
        <dbReference type="EMBL" id="URI14927.1"/>
    </source>
</evidence>
<gene>
    <name evidence="1" type="ORF">M8231_14130</name>
</gene>
<dbReference type="RefSeq" id="WP_249749434.1">
    <property type="nucleotide sequence ID" value="NZ_CP097298.1"/>
</dbReference>
<keyword evidence="2" id="KW-1185">Reference proteome</keyword>
<accession>A0ABY4SJQ3</accession>
<sequence length="143" mass="15988">MIPPETTPPPQAWADQVAPSLDDFARLARDAFDALPDDFRRAAGEVVFRIDDFADDQTLADLEIQDPFELTGLYHGVDIGRRDSLGPAAEPSRIFLYRRPILDEWCERGDVGLSEIIAHVLIHEIGHHFGLSDDDIHAIEDAD</sequence>
<dbReference type="Pfam" id="PF06262">
    <property type="entry name" value="Zincin_1"/>
    <property type="match status" value="1"/>
</dbReference>
<evidence type="ECO:0000313" key="2">
    <source>
        <dbReference type="Proteomes" id="UP001055429"/>
    </source>
</evidence>
<reference evidence="1" key="1">
    <citation type="submission" date="2022-05" db="EMBL/GenBank/DDBJ databases">
        <title>Brevundimonas albigilva TT17 genome sequence.</title>
        <authorList>
            <person name="Lee K."/>
            <person name="Son H."/>
        </authorList>
    </citation>
    <scope>NUCLEOTIDE SEQUENCE</scope>
    <source>
        <strain evidence="1">TT17</strain>
    </source>
</reference>
<name>A0ABY4SJQ3_9CAUL</name>
<dbReference type="Proteomes" id="UP001055429">
    <property type="component" value="Chromosome"/>
</dbReference>